<dbReference type="EMBL" id="BLXT01005274">
    <property type="protein sequence ID" value="GFO21688.1"/>
    <property type="molecule type" value="Genomic_DNA"/>
</dbReference>
<keyword evidence="1" id="KW-0812">Transmembrane</keyword>
<gene>
    <name evidence="2" type="ORF">PoB_004819300</name>
</gene>
<name>A0AAV4BS72_9GAST</name>
<keyword evidence="1" id="KW-1133">Transmembrane helix</keyword>
<evidence type="ECO:0000256" key="1">
    <source>
        <dbReference type="SAM" id="Phobius"/>
    </source>
</evidence>
<sequence>MKAQSSGLKSGVVLTENRWCGGKTGSIKRNLYRANEPHLFAFSVPPISLLLISGFLVLARLNGGVGQEPATEGRKFMQIAWRLN</sequence>
<organism evidence="2 3">
    <name type="scientific">Plakobranchus ocellatus</name>
    <dbReference type="NCBI Taxonomy" id="259542"/>
    <lineage>
        <taxon>Eukaryota</taxon>
        <taxon>Metazoa</taxon>
        <taxon>Spiralia</taxon>
        <taxon>Lophotrochozoa</taxon>
        <taxon>Mollusca</taxon>
        <taxon>Gastropoda</taxon>
        <taxon>Heterobranchia</taxon>
        <taxon>Euthyneura</taxon>
        <taxon>Panpulmonata</taxon>
        <taxon>Sacoglossa</taxon>
        <taxon>Placobranchoidea</taxon>
        <taxon>Plakobranchidae</taxon>
        <taxon>Plakobranchus</taxon>
    </lineage>
</organism>
<feature type="transmembrane region" description="Helical" evidence="1">
    <location>
        <begin position="39"/>
        <end position="59"/>
    </location>
</feature>
<comment type="caution">
    <text evidence="2">The sequence shown here is derived from an EMBL/GenBank/DDBJ whole genome shotgun (WGS) entry which is preliminary data.</text>
</comment>
<reference evidence="2 3" key="1">
    <citation type="journal article" date="2021" name="Elife">
        <title>Chloroplast acquisition without the gene transfer in kleptoplastic sea slugs, Plakobranchus ocellatus.</title>
        <authorList>
            <person name="Maeda T."/>
            <person name="Takahashi S."/>
            <person name="Yoshida T."/>
            <person name="Shimamura S."/>
            <person name="Takaki Y."/>
            <person name="Nagai Y."/>
            <person name="Toyoda A."/>
            <person name="Suzuki Y."/>
            <person name="Arimoto A."/>
            <person name="Ishii H."/>
            <person name="Satoh N."/>
            <person name="Nishiyama T."/>
            <person name="Hasebe M."/>
            <person name="Maruyama T."/>
            <person name="Minagawa J."/>
            <person name="Obokata J."/>
            <person name="Shigenobu S."/>
        </authorList>
    </citation>
    <scope>NUCLEOTIDE SEQUENCE [LARGE SCALE GENOMIC DNA]</scope>
</reference>
<proteinExistence type="predicted"/>
<evidence type="ECO:0000313" key="2">
    <source>
        <dbReference type="EMBL" id="GFO21688.1"/>
    </source>
</evidence>
<dbReference type="AlphaFoldDB" id="A0AAV4BS72"/>
<keyword evidence="1" id="KW-0472">Membrane</keyword>
<keyword evidence="3" id="KW-1185">Reference proteome</keyword>
<evidence type="ECO:0000313" key="3">
    <source>
        <dbReference type="Proteomes" id="UP000735302"/>
    </source>
</evidence>
<accession>A0AAV4BS72</accession>
<dbReference type="Proteomes" id="UP000735302">
    <property type="component" value="Unassembled WGS sequence"/>
</dbReference>
<protein>
    <submittedName>
        <fullName evidence="2">Uncharacterized protein</fullName>
    </submittedName>
</protein>